<evidence type="ECO:0000256" key="1">
    <source>
        <dbReference type="SAM" id="MobiDB-lite"/>
    </source>
</evidence>
<evidence type="ECO:0000256" key="2">
    <source>
        <dbReference type="SAM" id="SignalP"/>
    </source>
</evidence>
<organism evidence="3 4">
    <name type="scientific">Candidatus Phosphoribacter hodrii</name>
    <dbReference type="NCBI Taxonomy" id="2953743"/>
    <lineage>
        <taxon>Bacteria</taxon>
        <taxon>Bacillati</taxon>
        <taxon>Actinomycetota</taxon>
        <taxon>Actinomycetes</taxon>
        <taxon>Micrococcales</taxon>
        <taxon>Dermatophilaceae</taxon>
        <taxon>Candidatus Phosphoribacter</taxon>
    </lineage>
</organism>
<comment type="caution">
    <text evidence="3">The sequence shown here is derived from an EMBL/GenBank/DDBJ whole genome shotgun (WGS) entry which is preliminary data.</text>
</comment>
<proteinExistence type="predicted"/>
<dbReference type="EMBL" id="JADIXZ010000002">
    <property type="protein sequence ID" value="MBK6299994.1"/>
    <property type="molecule type" value="Genomic_DNA"/>
</dbReference>
<feature type="region of interest" description="Disordered" evidence="1">
    <location>
        <begin position="67"/>
        <end position="90"/>
    </location>
</feature>
<dbReference type="Proteomes" id="UP000718281">
    <property type="component" value="Unassembled WGS sequence"/>
</dbReference>
<dbReference type="AlphaFoldDB" id="A0A934X4D7"/>
<evidence type="ECO:0000313" key="4">
    <source>
        <dbReference type="Proteomes" id="UP000718281"/>
    </source>
</evidence>
<feature type="compositionally biased region" description="Basic and acidic residues" evidence="1">
    <location>
        <begin position="81"/>
        <end position="90"/>
    </location>
</feature>
<reference evidence="3 4" key="1">
    <citation type="submission" date="2020-10" db="EMBL/GenBank/DDBJ databases">
        <title>Connecting structure to function with the recovery of over 1000 high-quality activated sludge metagenome-assembled genomes encoding full-length rRNA genes using long-read sequencing.</title>
        <authorList>
            <person name="Singleton C.M."/>
            <person name="Petriglieri F."/>
            <person name="Kristensen J.M."/>
            <person name="Kirkegaard R.H."/>
            <person name="Michaelsen T.Y."/>
            <person name="Andersen M.H."/>
            <person name="Karst S.M."/>
            <person name="Dueholm M.S."/>
            <person name="Nielsen P.H."/>
            <person name="Albertsen M."/>
        </authorList>
    </citation>
    <scope>NUCLEOTIDE SEQUENCE [LARGE SCALE GENOMIC DNA]</scope>
    <source>
        <strain evidence="3">AalE_18-Q3-R2-46_BAT3C.188</strain>
    </source>
</reference>
<keyword evidence="2" id="KW-0732">Signal</keyword>
<accession>A0A934X4D7</accession>
<sequence length="117" mass="12795">MRFWMIAICFSGLAVSAPSIRASTPVPLTEGLDALIHSVEPTHAPVSLTTVTIVIDFRVDRLCRSAGARRGGPCSATAASGERDRPNGEERRWLGEPWYGSCGISMLRSNRRGWRLP</sequence>
<feature type="chain" id="PRO_5038048854" evidence="2">
    <location>
        <begin position="23"/>
        <end position="117"/>
    </location>
</feature>
<feature type="signal peptide" evidence="2">
    <location>
        <begin position="1"/>
        <end position="22"/>
    </location>
</feature>
<gene>
    <name evidence="3" type="ORF">IPF40_02700</name>
</gene>
<protein>
    <submittedName>
        <fullName evidence="3">Uncharacterized protein</fullName>
    </submittedName>
</protein>
<name>A0A934X4D7_9MICO</name>
<evidence type="ECO:0000313" key="3">
    <source>
        <dbReference type="EMBL" id="MBK6299994.1"/>
    </source>
</evidence>